<dbReference type="Proteomes" id="UP000216207">
    <property type="component" value="Unassembled WGS sequence"/>
</dbReference>
<dbReference type="RefSeq" id="WP_035203934.1">
    <property type="nucleotide sequence ID" value="NZ_BOQQ01000005.1"/>
</dbReference>
<feature type="region of interest" description="Disordered" evidence="1">
    <location>
        <begin position="34"/>
        <end position="58"/>
    </location>
</feature>
<organism evidence="2 3">
    <name type="scientific">Shouchella clausii</name>
    <name type="common">Alkalihalobacillus clausii</name>
    <dbReference type="NCBI Taxonomy" id="79880"/>
    <lineage>
        <taxon>Bacteria</taxon>
        <taxon>Bacillati</taxon>
        <taxon>Bacillota</taxon>
        <taxon>Bacilli</taxon>
        <taxon>Bacillales</taxon>
        <taxon>Bacillaceae</taxon>
        <taxon>Shouchella</taxon>
    </lineage>
</organism>
<sequence length="115" mass="12306">MKRLGKFGVLLIVCMLFGMMLGVQLMSEHAGLSETKPLELNKEEPVREISATPPTPTVADAEFAGTTNFFSELGLTLASGAESAARSGLEGLMTAVRNGINKESERHDESAESSY</sequence>
<accession>A0A268P5C9</accession>
<name>A0A268P5C9_SHOCL</name>
<evidence type="ECO:0000313" key="3">
    <source>
        <dbReference type="Proteomes" id="UP000216207"/>
    </source>
</evidence>
<proteinExistence type="predicted"/>
<reference evidence="2 3" key="1">
    <citation type="submission" date="2017-07" db="EMBL/GenBank/DDBJ databases">
        <title>Isolation and whole genome analysis of endospore-forming bacteria from heroin.</title>
        <authorList>
            <person name="Kalinowski J."/>
            <person name="Ahrens B."/>
            <person name="Al-Dilaimi A."/>
            <person name="Winkler A."/>
            <person name="Wibberg D."/>
            <person name="Schleenbecker U."/>
            <person name="Ruckert C."/>
            <person name="Wolfel R."/>
            <person name="Grass G."/>
        </authorList>
    </citation>
    <scope>NUCLEOTIDE SEQUENCE [LARGE SCALE GENOMIC DNA]</scope>
    <source>
        <strain evidence="2 3">7539</strain>
    </source>
</reference>
<dbReference type="AlphaFoldDB" id="A0A268P5C9"/>
<gene>
    <name evidence="2" type="ORF">CHH72_00850</name>
</gene>
<dbReference type="EMBL" id="NPCC01000004">
    <property type="protein sequence ID" value="PAE90470.1"/>
    <property type="molecule type" value="Genomic_DNA"/>
</dbReference>
<evidence type="ECO:0000313" key="2">
    <source>
        <dbReference type="EMBL" id="PAE90470.1"/>
    </source>
</evidence>
<evidence type="ECO:0000256" key="1">
    <source>
        <dbReference type="SAM" id="MobiDB-lite"/>
    </source>
</evidence>
<comment type="caution">
    <text evidence="2">The sequence shown here is derived from an EMBL/GenBank/DDBJ whole genome shotgun (WGS) entry which is preliminary data.</text>
</comment>
<evidence type="ECO:0008006" key="4">
    <source>
        <dbReference type="Google" id="ProtNLM"/>
    </source>
</evidence>
<feature type="compositionally biased region" description="Basic and acidic residues" evidence="1">
    <location>
        <begin position="36"/>
        <end position="47"/>
    </location>
</feature>
<protein>
    <recommendedName>
        <fullName evidence="4">DUF3679 domain-containing protein</fullName>
    </recommendedName>
</protein>